<dbReference type="GO" id="GO:0016853">
    <property type="term" value="F:isomerase activity"/>
    <property type="evidence" value="ECO:0007669"/>
    <property type="project" value="UniProtKB-KW"/>
</dbReference>
<name>A0ABU0FN50_9HYPH</name>
<feature type="domain" description="Xylose isomerase-like TIM barrel" evidence="2">
    <location>
        <begin position="26"/>
        <end position="246"/>
    </location>
</feature>
<evidence type="ECO:0000259" key="2">
    <source>
        <dbReference type="Pfam" id="PF01261"/>
    </source>
</evidence>
<dbReference type="Pfam" id="PF01261">
    <property type="entry name" value="AP_endonuc_2"/>
    <property type="match status" value="1"/>
</dbReference>
<dbReference type="SUPFAM" id="SSF51658">
    <property type="entry name" value="Xylose isomerase-like"/>
    <property type="match status" value="1"/>
</dbReference>
<gene>
    <name evidence="3" type="ORF">J3R73_005267</name>
</gene>
<evidence type="ECO:0000313" key="4">
    <source>
        <dbReference type="Proteomes" id="UP001237448"/>
    </source>
</evidence>
<reference evidence="3 4" key="1">
    <citation type="submission" date="2023-07" db="EMBL/GenBank/DDBJ databases">
        <title>Genomic Encyclopedia of Type Strains, Phase IV (KMG-IV): sequencing the most valuable type-strain genomes for metagenomic binning, comparative biology and taxonomic classification.</title>
        <authorList>
            <person name="Goeker M."/>
        </authorList>
    </citation>
    <scope>NUCLEOTIDE SEQUENCE [LARGE SCALE GENOMIC DNA]</scope>
    <source>
        <strain evidence="3 4">DSM 5896</strain>
    </source>
</reference>
<keyword evidence="4" id="KW-1185">Reference proteome</keyword>
<sequence length="294" mass="32335">MEKLGIHAFVWTGGSRPQDLEGAMEKSRRLGYRLIEFPRLDPTKFDIAWLSRRLRDFGLDVAVTMGLPPSGDVSSEDPAIVAAGERILETAVATTRDLGGRKLGGILFSAHSKASHMPTRKGRDNSVAVLTRVAEKAKAAGVTLNLEIVNRFESNLLNTTAQGLAFIRDTGMDNIYLHLDTFHMNIEEADPAHAIRLAGDRLGYVHIGESHRGYLGTGTIDFPRIFDALLDHGYDDFVTFESFSSEVVDEDLSITCGIWRNIWDDNVALAAHAKAFIEARHADAVRKAASVIHP</sequence>
<dbReference type="PANTHER" id="PTHR43489">
    <property type="entry name" value="ISOMERASE"/>
    <property type="match status" value="1"/>
</dbReference>
<accession>A0ABU0FN50</accession>
<protein>
    <submittedName>
        <fullName evidence="3">D-psicose/D-tagatose/L-ribulose 3-epimerase</fullName>
        <ecNumber evidence="3">5.1.3.30</ecNumber>
        <ecNumber evidence="3">5.1.3.31</ecNumber>
    </submittedName>
</protein>
<dbReference type="RefSeq" id="WP_307434207.1">
    <property type="nucleotide sequence ID" value="NZ_JAUSVK010000001.1"/>
</dbReference>
<dbReference type="PANTHER" id="PTHR43489:SF7">
    <property type="entry name" value="3-DEHYDRO-D-GULOSIDE 4-EPIMERASE-RELATED"/>
    <property type="match status" value="1"/>
</dbReference>
<dbReference type="InterPro" id="IPR013022">
    <property type="entry name" value="Xyl_isomerase-like_TIM-brl"/>
</dbReference>
<dbReference type="EC" id="5.1.3.30" evidence="3"/>
<comment type="caution">
    <text evidence="3">The sequence shown here is derived from an EMBL/GenBank/DDBJ whole genome shotgun (WGS) entry which is preliminary data.</text>
</comment>
<evidence type="ECO:0000313" key="3">
    <source>
        <dbReference type="EMBL" id="MDQ0395475.1"/>
    </source>
</evidence>
<dbReference type="Gene3D" id="3.20.20.150">
    <property type="entry name" value="Divalent-metal-dependent TIM barrel enzymes"/>
    <property type="match status" value="1"/>
</dbReference>
<dbReference type="EMBL" id="JAUSVK010000001">
    <property type="protein sequence ID" value="MDQ0395475.1"/>
    <property type="molecule type" value="Genomic_DNA"/>
</dbReference>
<dbReference type="Proteomes" id="UP001237448">
    <property type="component" value="Unassembled WGS sequence"/>
</dbReference>
<proteinExistence type="predicted"/>
<keyword evidence="1 3" id="KW-0413">Isomerase</keyword>
<organism evidence="3 4">
    <name type="scientific">Labrys monachus</name>
    <dbReference type="NCBI Taxonomy" id="217067"/>
    <lineage>
        <taxon>Bacteria</taxon>
        <taxon>Pseudomonadati</taxon>
        <taxon>Pseudomonadota</taxon>
        <taxon>Alphaproteobacteria</taxon>
        <taxon>Hyphomicrobiales</taxon>
        <taxon>Xanthobacteraceae</taxon>
        <taxon>Labrys</taxon>
    </lineage>
</organism>
<dbReference type="EC" id="5.1.3.31" evidence="3"/>
<dbReference type="InterPro" id="IPR050417">
    <property type="entry name" value="Sugar_Epim/Isomerase"/>
</dbReference>
<dbReference type="InterPro" id="IPR036237">
    <property type="entry name" value="Xyl_isomerase-like_sf"/>
</dbReference>
<evidence type="ECO:0000256" key="1">
    <source>
        <dbReference type="ARBA" id="ARBA00023235"/>
    </source>
</evidence>